<evidence type="ECO:0000313" key="2">
    <source>
        <dbReference type="Proteomes" id="UP000828390"/>
    </source>
</evidence>
<gene>
    <name evidence="1" type="ORF">DPMN_045175</name>
</gene>
<protein>
    <submittedName>
        <fullName evidence="1">Uncharacterized protein</fullName>
    </submittedName>
</protein>
<reference evidence="1" key="1">
    <citation type="journal article" date="2019" name="bioRxiv">
        <title>The Genome of the Zebra Mussel, Dreissena polymorpha: A Resource for Invasive Species Research.</title>
        <authorList>
            <person name="McCartney M.A."/>
            <person name="Auch B."/>
            <person name="Kono T."/>
            <person name="Mallez S."/>
            <person name="Zhang Y."/>
            <person name="Obille A."/>
            <person name="Becker A."/>
            <person name="Abrahante J.E."/>
            <person name="Garbe J."/>
            <person name="Badalamenti J.P."/>
            <person name="Herman A."/>
            <person name="Mangelson H."/>
            <person name="Liachko I."/>
            <person name="Sullivan S."/>
            <person name="Sone E.D."/>
            <person name="Koren S."/>
            <person name="Silverstein K.A.T."/>
            <person name="Beckman K.B."/>
            <person name="Gohl D.M."/>
        </authorList>
    </citation>
    <scope>NUCLEOTIDE SEQUENCE</scope>
    <source>
        <strain evidence="1">Duluth1</strain>
        <tissue evidence="1">Whole animal</tissue>
    </source>
</reference>
<proteinExistence type="predicted"/>
<name>A0A9D4D3U9_DREPO</name>
<organism evidence="1 2">
    <name type="scientific">Dreissena polymorpha</name>
    <name type="common">Zebra mussel</name>
    <name type="synonym">Mytilus polymorpha</name>
    <dbReference type="NCBI Taxonomy" id="45954"/>
    <lineage>
        <taxon>Eukaryota</taxon>
        <taxon>Metazoa</taxon>
        <taxon>Spiralia</taxon>
        <taxon>Lophotrochozoa</taxon>
        <taxon>Mollusca</taxon>
        <taxon>Bivalvia</taxon>
        <taxon>Autobranchia</taxon>
        <taxon>Heteroconchia</taxon>
        <taxon>Euheterodonta</taxon>
        <taxon>Imparidentia</taxon>
        <taxon>Neoheterodontei</taxon>
        <taxon>Myida</taxon>
        <taxon>Dreissenoidea</taxon>
        <taxon>Dreissenidae</taxon>
        <taxon>Dreissena</taxon>
    </lineage>
</organism>
<dbReference type="EMBL" id="JAIWYP010000011">
    <property type="protein sequence ID" value="KAH3738538.1"/>
    <property type="molecule type" value="Genomic_DNA"/>
</dbReference>
<reference evidence="1" key="2">
    <citation type="submission" date="2020-11" db="EMBL/GenBank/DDBJ databases">
        <authorList>
            <person name="McCartney M.A."/>
            <person name="Auch B."/>
            <person name="Kono T."/>
            <person name="Mallez S."/>
            <person name="Becker A."/>
            <person name="Gohl D.M."/>
            <person name="Silverstein K.A.T."/>
            <person name="Koren S."/>
            <person name="Bechman K.B."/>
            <person name="Herman A."/>
            <person name="Abrahante J.E."/>
            <person name="Garbe J."/>
        </authorList>
    </citation>
    <scope>NUCLEOTIDE SEQUENCE</scope>
    <source>
        <strain evidence="1">Duluth1</strain>
        <tissue evidence="1">Whole animal</tissue>
    </source>
</reference>
<keyword evidence="2" id="KW-1185">Reference proteome</keyword>
<evidence type="ECO:0000313" key="1">
    <source>
        <dbReference type="EMBL" id="KAH3738538.1"/>
    </source>
</evidence>
<sequence>MYIPDARVYYFQFNICVIYVFSESLKSVGSRATSATLARHGAFAGGLGRLVDYHFSTMVHTATEKPPARKEVRRDEDMKMLVNILMKERLCEDLGPRCHQGMSKLKDVVMKKIPYLEKIKLLSERLDRRTSVVIP</sequence>
<dbReference type="AlphaFoldDB" id="A0A9D4D3U9"/>
<comment type="caution">
    <text evidence="1">The sequence shown here is derived from an EMBL/GenBank/DDBJ whole genome shotgun (WGS) entry which is preliminary data.</text>
</comment>
<dbReference type="Proteomes" id="UP000828390">
    <property type="component" value="Unassembled WGS sequence"/>
</dbReference>
<accession>A0A9D4D3U9</accession>